<comment type="pathway">
    <text evidence="1">Glycerolipid metabolism; triacylglycerol biosynthesis.</text>
</comment>
<dbReference type="AlphaFoldDB" id="A0AAN8J4P0"/>
<feature type="compositionally biased region" description="Polar residues" evidence="9">
    <location>
        <begin position="87"/>
        <end position="116"/>
    </location>
</feature>
<gene>
    <name evidence="13" type="ORF">SNE40_020548</name>
</gene>
<feature type="compositionally biased region" description="Polar residues" evidence="9">
    <location>
        <begin position="154"/>
        <end position="164"/>
    </location>
</feature>
<keyword evidence="10" id="KW-0472">Membrane</keyword>
<proteinExistence type="inferred from homology"/>
<evidence type="ECO:0000259" key="12">
    <source>
        <dbReference type="Pfam" id="PF06974"/>
    </source>
</evidence>
<comment type="caution">
    <text evidence="13">The sequence shown here is derived from an EMBL/GenBank/DDBJ whole genome shotgun (WGS) entry which is preliminary data.</text>
</comment>
<keyword evidence="10" id="KW-0812">Transmembrane</keyword>
<feature type="compositionally biased region" description="Basic and acidic residues" evidence="9">
    <location>
        <begin position="1"/>
        <end position="13"/>
    </location>
</feature>
<feature type="region of interest" description="Disordered" evidence="9">
    <location>
        <begin position="960"/>
        <end position="1001"/>
    </location>
</feature>
<evidence type="ECO:0000256" key="4">
    <source>
        <dbReference type="ARBA" id="ARBA00023315"/>
    </source>
</evidence>
<keyword evidence="4" id="KW-0012">Acyltransferase</keyword>
<feature type="domain" description="O-acyltransferase WSD1 C-terminal" evidence="12">
    <location>
        <begin position="695"/>
        <end position="838"/>
    </location>
</feature>
<feature type="compositionally biased region" description="Low complexity" evidence="9">
    <location>
        <begin position="964"/>
        <end position="979"/>
    </location>
</feature>
<dbReference type="Pfam" id="PF06974">
    <property type="entry name" value="WS_DGAT_C"/>
    <property type="match status" value="1"/>
</dbReference>
<comment type="catalytic activity">
    <reaction evidence="6">
        <text>a long chain fatty alcohol + a fatty acyl-CoA = a long-chain alcohol wax ester + CoA</text>
        <dbReference type="Rhea" id="RHEA:38443"/>
        <dbReference type="ChEBI" id="CHEBI:17135"/>
        <dbReference type="ChEBI" id="CHEBI:57287"/>
        <dbReference type="ChEBI" id="CHEBI:77636"/>
        <dbReference type="ChEBI" id="CHEBI:235323"/>
        <dbReference type="EC" id="2.3.1.75"/>
    </reaction>
</comment>
<feature type="region of interest" description="Disordered" evidence="9">
    <location>
        <begin position="1"/>
        <end position="221"/>
    </location>
</feature>
<evidence type="ECO:0000256" key="5">
    <source>
        <dbReference type="ARBA" id="ARBA00024360"/>
    </source>
</evidence>
<dbReference type="Pfam" id="PF03007">
    <property type="entry name" value="WS_DGAT_cat"/>
    <property type="match status" value="1"/>
</dbReference>
<dbReference type="GO" id="GO:0047196">
    <property type="term" value="F:long-chain-alcohol O-fatty-acyltransferase activity"/>
    <property type="evidence" value="ECO:0007669"/>
    <property type="project" value="UniProtKB-EC"/>
</dbReference>
<evidence type="ECO:0000256" key="6">
    <source>
        <dbReference type="ARBA" id="ARBA00047604"/>
    </source>
</evidence>
<protein>
    <recommendedName>
        <fullName evidence="15">Diacylglycerol O-acyltransferase</fullName>
    </recommendedName>
</protein>
<dbReference type="GO" id="GO:0019432">
    <property type="term" value="P:triglyceride biosynthetic process"/>
    <property type="evidence" value="ECO:0007669"/>
    <property type="project" value="TreeGrafter"/>
</dbReference>
<dbReference type="GO" id="GO:0004144">
    <property type="term" value="F:diacylglycerol O-acyltransferase activity"/>
    <property type="evidence" value="ECO:0007669"/>
    <property type="project" value="UniProtKB-EC"/>
</dbReference>
<evidence type="ECO:0000256" key="7">
    <source>
        <dbReference type="ARBA" id="ARBA00048109"/>
    </source>
</evidence>
<evidence type="ECO:0000313" key="13">
    <source>
        <dbReference type="EMBL" id="KAK6169505.1"/>
    </source>
</evidence>
<organism evidence="13 14">
    <name type="scientific">Patella caerulea</name>
    <name type="common">Rayed Mediterranean limpet</name>
    <dbReference type="NCBI Taxonomy" id="87958"/>
    <lineage>
        <taxon>Eukaryota</taxon>
        <taxon>Metazoa</taxon>
        <taxon>Spiralia</taxon>
        <taxon>Lophotrochozoa</taxon>
        <taxon>Mollusca</taxon>
        <taxon>Gastropoda</taxon>
        <taxon>Patellogastropoda</taxon>
        <taxon>Patelloidea</taxon>
        <taxon>Patellidae</taxon>
        <taxon>Patella</taxon>
    </lineage>
</organism>
<feature type="compositionally biased region" description="Polar residues" evidence="9">
    <location>
        <begin position="175"/>
        <end position="192"/>
    </location>
</feature>
<feature type="coiled-coil region" evidence="8">
    <location>
        <begin position="872"/>
        <end position="936"/>
    </location>
</feature>
<comment type="similarity">
    <text evidence="5">In the N-terminal section; belongs to the long-chain O-acyltransferase family.</text>
</comment>
<evidence type="ECO:0000256" key="9">
    <source>
        <dbReference type="SAM" id="MobiDB-lite"/>
    </source>
</evidence>
<name>A0AAN8J4P0_PATCE</name>
<feature type="region of interest" description="Disordered" evidence="9">
    <location>
        <begin position="233"/>
        <end position="252"/>
    </location>
</feature>
<evidence type="ECO:0000256" key="10">
    <source>
        <dbReference type="SAM" id="Phobius"/>
    </source>
</evidence>
<evidence type="ECO:0000259" key="11">
    <source>
        <dbReference type="Pfam" id="PF03007"/>
    </source>
</evidence>
<comment type="catalytic activity">
    <reaction evidence="7">
        <text>an acyl-CoA + a 1,2-diacyl-sn-glycerol = a triacyl-sn-glycerol + CoA</text>
        <dbReference type="Rhea" id="RHEA:10868"/>
        <dbReference type="ChEBI" id="CHEBI:17815"/>
        <dbReference type="ChEBI" id="CHEBI:57287"/>
        <dbReference type="ChEBI" id="CHEBI:58342"/>
        <dbReference type="ChEBI" id="CHEBI:64615"/>
        <dbReference type="EC" id="2.3.1.20"/>
    </reaction>
</comment>
<keyword evidence="3" id="KW-0808">Transferase</keyword>
<evidence type="ECO:0000256" key="2">
    <source>
        <dbReference type="ARBA" id="ARBA00005189"/>
    </source>
</evidence>
<evidence type="ECO:0000313" key="14">
    <source>
        <dbReference type="Proteomes" id="UP001347796"/>
    </source>
</evidence>
<dbReference type="PANTHER" id="PTHR31650">
    <property type="entry name" value="O-ACYLTRANSFERASE (WSD1-LIKE) FAMILY PROTEIN"/>
    <property type="match status" value="1"/>
</dbReference>
<dbReference type="InterPro" id="IPR009721">
    <property type="entry name" value="O-acyltransferase_WSD1_C"/>
</dbReference>
<evidence type="ECO:0000256" key="8">
    <source>
        <dbReference type="SAM" id="Coils"/>
    </source>
</evidence>
<keyword evidence="10" id="KW-1133">Transmembrane helix</keyword>
<evidence type="ECO:0000256" key="1">
    <source>
        <dbReference type="ARBA" id="ARBA00004771"/>
    </source>
</evidence>
<dbReference type="InterPro" id="IPR045034">
    <property type="entry name" value="O-acyltransferase_WSD1-like"/>
</dbReference>
<dbReference type="PANTHER" id="PTHR31650:SF1">
    <property type="entry name" value="WAX ESTER SYNTHASE_DIACYLGLYCEROL ACYLTRANSFERASE 4-RELATED"/>
    <property type="match status" value="1"/>
</dbReference>
<feature type="compositionally biased region" description="Basic and acidic residues" evidence="9">
    <location>
        <begin position="21"/>
        <end position="31"/>
    </location>
</feature>
<feature type="transmembrane region" description="Helical" evidence="10">
    <location>
        <begin position="363"/>
        <end position="387"/>
    </location>
</feature>
<dbReference type="Proteomes" id="UP001347796">
    <property type="component" value="Unassembled WGS sequence"/>
</dbReference>
<keyword evidence="8" id="KW-0175">Coiled coil</keyword>
<accession>A0AAN8J4P0</accession>
<evidence type="ECO:0008006" key="15">
    <source>
        <dbReference type="Google" id="ProtNLM"/>
    </source>
</evidence>
<dbReference type="EMBL" id="JAZGQO010000015">
    <property type="protein sequence ID" value="KAK6169505.1"/>
    <property type="molecule type" value="Genomic_DNA"/>
</dbReference>
<dbReference type="GO" id="GO:0005886">
    <property type="term" value="C:plasma membrane"/>
    <property type="evidence" value="ECO:0007669"/>
    <property type="project" value="TreeGrafter"/>
</dbReference>
<keyword evidence="14" id="KW-1185">Reference proteome</keyword>
<reference evidence="13 14" key="1">
    <citation type="submission" date="2024-01" db="EMBL/GenBank/DDBJ databases">
        <title>The genome of the rayed Mediterranean limpet Patella caerulea (Linnaeus, 1758).</title>
        <authorList>
            <person name="Anh-Thu Weber A."/>
            <person name="Halstead-Nussloch G."/>
        </authorList>
    </citation>
    <scope>NUCLEOTIDE SEQUENCE [LARGE SCALE GENOMIC DNA]</scope>
    <source>
        <strain evidence="13">AATW-2023a</strain>
        <tissue evidence="13">Whole specimen</tissue>
    </source>
</reference>
<feature type="domain" description="O-acyltransferase WSD1-like N-terminal" evidence="11">
    <location>
        <begin position="469"/>
        <end position="572"/>
    </location>
</feature>
<evidence type="ECO:0000256" key="3">
    <source>
        <dbReference type="ARBA" id="ARBA00022679"/>
    </source>
</evidence>
<dbReference type="InterPro" id="IPR004255">
    <property type="entry name" value="O-acyltransferase_WSD1_N"/>
</dbReference>
<feature type="compositionally biased region" description="Basic residues" evidence="9">
    <location>
        <begin position="195"/>
        <end position="208"/>
    </location>
</feature>
<feature type="compositionally biased region" description="Polar residues" evidence="9">
    <location>
        <begin position="67"/>
        <end position="78"/>
    </location>
</feature>
<comment type="pathway">
    <text evidence="2">Lipid metabolism.</text>
</comment>
<sequence>MERSIGRDDRHDTSYVGWVERGQDRIQDKKGMQMSRPGPGHERYTQQDGRTSHRNSAKISEFKSGKNQEGYQSDNQKAPGSAHRSGYPSSNQPSRRSSTHSIQPASKSKTTHQLQSRDFMANEKSIPTYPKSVNQTNLPDIRPGPRTSQRNKRPTSLQDIQPSIHQDRSPAKYSTLPSKRSSLPPNTAQYTGSHALKHHEKHQKHYKRSISAPQSNDVHEGDMAMRPKDVKYSTLQGQRHHGSHSSSNIKYSTLQSSRRSLQSVITEQPISENLDFEFVQTPVKKSTKPDITSSPSRVSFQNIPVDKLDDISLDLPSDPETPNFTLSHSTIEKHRHQVQLGFPSAPYHTIPLIFRKNTCFSCFSVFTLVFFSLLIFIPFTVILIILVPVCYIVKRLFDCLCFCPYWRNCCVYCCHDHLTGSEHVWIESEMQSTMVAQSLIIVEHGLDIHKIRDLINIRLISAENRRGKRLYPRFRQKAAPFCCGYAWVNDSDFVINNHVFNMPNYIKTLDELQEYTSEMACKGLPMEHPLWEIQVLVNYGQQKDTVLLFRMHPCMTDGVSLVRILEQALVDTHTIQPADLNFAGTSSCLQSFKAFFLGPVTFFRKYLCLKRDFNLIHGRHIHPSGKTVVAWSEPFSLSAATRIKQVARCTLNELFFSIAAANMRRYMQVNGISNPYDMHCAVPTDFNTDQSTISMGNKYTFVVLPLPTNIEGAIPRLWETKLSMEQFKSSPEAAIVRNAMWFTHATLPKSSCHKFWRNIYKKCTCLLSNLVGPKSVLKLASREIKCIIYWLPPLDDIAVSISFITYGEQIRMAVVSDRSVLPNPELLTTDFFHQLETLSQLLANRRIPGEQLNRKMENAQLLSGFTLKDLTIDQMQLQMTLLQQEIHEIKLQLDASSSHRISHSEAHLMQRIENLKEQFREIMVELRQKRAEENESAVIIADECNVEDETDIDRPQKPFRRRTLSMSSRMSTASVSSTVHDVEKALQSSSKPSYKKHRLSTMDEYQLDDTITESDEKRYQTY</sequence>